<dbReference type="NCBIfam" id="TIGR01725">
    <property type="entry name" value="phge_HK97_gp10"/>
    <property type="match status" value="1"/>
</dbReference>
<dbReference type="RefSeq" id="WP_386666134.1">
    <property type="nucleotide sequence ID" value="NZ_JBHLTG010000001.1"/>
</dbReference>
<dbReference type="InterPro" id="IPR010064">
    <property type="entry name" value="HK97-gp10_tail"/>
</dbReference>
<reference evidence="1 2" key="1">
    <citation type="submission" date="2024-09" db="EMBL/GenBank/DDBJ databases">
        <authorList>
            <person name="Sun Q."/>
            <person name="Mori K."/>
        </authorList>
    </citation>
    <scope>NUCLEOTIDE SEQUENCE [LARGE SCALE GENOMIC DNA]</scope>
    <source>
        <strain evidence="1 2">KCTC 23076</strain>
    </source>
</reference>
<comment type="caution">
    <text evidence="1">The sequence shown here is derived from an EMBL/GenBank/DDBJ whole genome shotgun (WGS) entry which is preliminary data.</text>
</comment>
<gene>
    <name evidence="1" type="ORF">ACFFGH_06625</name>
</gene>
<evidence type="ECO:0000313" key="2">
    <source>
        <dbReference type="Proteomes" id="UP001589896"/>
    </source>
</evidence>
<proteinExistence type="predicted"/>
<sequence length="161" mass="17516">MADTQTLRGLDDVLSKLRALPPEIVSKRGGVVKSALRKGGKVIADAAVRNINAITTRPETEEGGYVSTGILAKSVAVSRDPKPQQAGANERYRVHLRKRTYPDGTRTIATGRYLEFGTAKRAPTPWLQPAYMETRQQALETVASELGKGIDRAIKKMSRGA</sequence>
<organism evidence="1 2">
    <name type="scientific">Lysobacter korlensis</name>
    <dbReference type="NCBI Taxonomy" id="553636"/>
    <lineage>
        <taxon>Bacteria</taxon>
        <taxon>Pseudomonadati</taxon>
        <taxon>Pseudomonadota</taxon>
        <taxon>Gammaproteobacteria</taxon>
        <taxon>Lysobacterales</taxon>
        <taxon>Lysobacteraceae</taxon>
        <taxon>Lysobacter</taxon>
    </lineage>
</organism>
<protein>
    <submittedName>
        <fullName evidence="1">HK97-gp10 family putative phage morphogenesis protein</fullName>
    </submittedName>
</protein>
<dbReference type="EMBL" id="JBHLTG010000001">
    <property type="protein sequence ID" value="MFC0677524.1"/>
    <property type="molecule type" value="Genomic_DNA"/>
</dbReference>
<keyword evidence="2" id="KW-1185">Reference proteome</keyword>
<accession>A0ABV6RKL2</accession>
<evidence type="ECO:0000313" key="1">
    <source>
        <dbReference type="EMBL" id="MFC0677524.1"/>
    </source>
</evidence>
<dbReference type="Proteomes" id="UP001589896">
    <property type="component" value="Unassembled WGS sequence"/>
</dbReference>
<name>A0ABV6RKL2_9GAMM</name>
<dbReference type="Pfam" id="PF04883">
    <property type="entry name" value="HK97-gp10_like"/>
    <property type="match status" value="1"/>
</dbReference>